<evidence type="ECO:0000256" key="1">
    <source>
        <dbReference type="ARBA" id="ARBA00004323"/>
    </source>
</evidence>
<evidence type="ECO:0000256" key="7">
    <source>
        <dbReference type="ARBA" id="ARBA00022968"/>
    </source>
</evidence>
<keyword evidence="6" id="KW-0812">Transmembrane</keyword>
<keyword evidence="11" id="KW-0464">Manganese</keyword>
<dbReference type="GO" id="GO:0000139">
    <property type="term" value="C:Golgi membrane"/>
    <property type="evidence" value="ECO:0007669"/>
    <property type="project" value="UniProtKB-SubCell"/>
</dbReference>
<organism evidence="12 13">
    <name type="scientific">Tetrabaena socialis</name>
    <dbReference type="NCBI Taxonomy" id="47790"/>
    <lineage>
        <taxon>Eukaryota</taxon>
        <taxon>Viridiplantae</taxon>
        <taxon>Chlorophyta</taxon>
        <taxon>core chlorophytes</taxon>
        <taxon>Chlorophyceae</taxon>
        <taxon>CS clade</taxon>
        <taxon>Chlamydomonadales</taxon>
        <taxon>Tetrabaenaceae</taxon>
        <taxon>Tetrabaena</taxon>
    </lineage>
</organism>
<comment type="cofactor">
    <cofactor evidence="11">
        <name>Mn(2+)</name>
        <dbReference type="ChEBI" id="CHEBI:29035"/>
    </cofactor>
</comment>
<keyword evidence="13" id="KW-1185">Reference proteome</keyword>
<comment type="caution">
    <text evidence="12">The sequence shown here is derived from an EMBL/GenBank/DDBJ whole genome shotgun (WGS) entry which is preliminary data.</text>
</comment>
<dbReference type="Proteomes" id="UP000236333">
    <property type="component" value="Unassembled WGS sequence"/>
</dbReference>
<comment type="pathway">
    <text evidence="2">Protein modification; protein glycosylation.</text>
</comment>
<evidence type="ECO:0000256" key="6">
    <source>
        <dbReference type="ARBA" id="ARBA00022692"/>
    </source>
</evidence>
<comment type="similarity">
    <text evidence="3 11">Belongs to the glycosyltransferase 31 family.</text>
</comment>
<name>A0A2J7ZUD6_9CHLO</name>
<dbReference type="PANTHER" id="PTHR11214">
    <property type="entry name" value="BETA-1,3-N-ACETYLGLUCOSAMINYLTRANSFERASE"/>
    <property type="match status" value="1"/>
</dbReference>
<evidence type="ECO:0000256" key="2">
    <source>
        <dbReference type="ARBA" id="ARBA00004922"/>
    </source>
</evidence>
<dbReference type="EC" id="2.4.1.-" evidence="11"/>
<keyword evidence="7" id="KW-0735">Signal-anchor</keyword>
<dbReference type="AlphaFoldDB" id="A0A2J7ZUD6"/>
<dbReference type="UniPathway" id="UPA00378"/>
<evidence type="ECO:0000256" key="9">
    <source>
        <dbReference type="ARBA" id="ARBA00023034"/>
    </source>
</evidence>
<keyword evidence="9 11" id="KW-0333">Golgi apparatus</keyword>
<sequence>MQSSAVARDTEPNSKYDYKARRDKARAMWMRVAARYQHVVVRFVVGVNTDVVRQASIEDEQRIHFDFMMLPLEDRYDNLSNKTRAFFRAVAEHYPAVEFCAKMGGCVVLLYIVHVFDASPVQHGGLVADVLSGRIMRKMILPNFGTLRAGGPEDTTLSWWLLASNATFFEDRRLCRLTCDDGTVALSDQEEQGFPLQYWDEVWRHEGCRRAPPYPLPYVPVQSRKYPGLEKMHMLMV</sequence>
<gene>
    <name evidence="12" type="ORF">TSOC_010002</name>
</gene>
<comment type="subcellular location">
    <subcellularLocation>
        <location evidence="1 11">Golgi apparatus membrane</location>
        <topology evidence="1 11">Single-pass type II membrane protein</topology>
    </subcellularLocation>
</comment>
<dbReference type="OrthoDB" id="592847at2759"/>
<evidence type="ECO:0000256" key="5">
    <source>
        <dbReference type="ARBA" id="ARBA00022679"/>
    </source>
</evidence>
<evidence type="ECO:0000256" key="8">
    <source>
        <dbReference type="ARBA" id="ARBA00022989"/>
    </source>
</evidence>
<dbReference type="GO" id="GO:0008378">
    <property type="term" value="F:galactosyltransferase activity"/>
    <property type="evidence" value="ECO:0007669"/>
    <property type="project" value="TreeGrafter"/>
</dbReference>
<keyword evidence="4 11" id="KW-0328">Glycosyltransferase</keyword>
<evidence type="ECO:0000256" key="4">
    <source>
        <dbReference type="ARBA" id="ARBA00022676"/>
    </source>
</evidence>
<proteinExistence type="inferred from homology"/>
<evidence type="ECO:0000313" key="13">
    <source>
        <dbReference type="Proteomes" id="UP000236333"/>
    </source>
</evidence>
<evidence type="ECO:0000256" key="10">
    <source>
        <dbReference type="ARBA" id="ARBA00023136"/>
    </source>
</evidence>
<dbReference type="Pfam" id="PF01762">
    <property type="entry name" value="Galactosyl_T"/>
    <property type="match status" value="1"/>
</dbReference>
<dbReference type="PANTHER" id="PTHR11214:SF3">
    <property type="entry name" value="BETA-1,3-GALACTOSYLTRANSFERASE 6"/>
    <property type="match status" value="1"/>
</dbReference>
<evidence type="ECO:0000256" key="11">
    <source>
        <dbReference type="RuleBase" id="RU363063"/>
    </source>
</evidence>
<dbReference type="InterPro" id="IPR002659">
    <property type="entry name" value="Glyco_trans_31"/>
</dbReference>
<keyword evidence="10" id="KW-0472">Membrane</keyword>
<accession>A0A2J7ZUD6</accession>
<keyword evidence="8" id="KW-1133">Transmembrane helix</keyword>
<reference evidence="12 13" key="1">
    <citation type="journal article" date="2017" name="Mol. Biol. Evol.">
        <title>The 4-celled Tetrabaena socialis nuclear genome reveals the essential components for genetic control of cell number at the origin of multicellularity in the volvocine lineage.</title>
        <authorList>
            <person name="Featherston J."/>
            <person name="Arakaki Y."/>
            <person name="Hanschen E.R."/>
            <person name="Ferris P.J."/>
            <person name="Michod R.E."/>
            <person name="Olson B.J.S.C."/>
            <person name="Nozaki H."/>
            <person name="Durand P.M."/>
        </authorList>
    </citation>
    <scope>NUCLEOTIDE SEQUENCE [LARGE SCALE GENOMIC DNA]</scope>
    <source>
        <strain evidence="12 13">NIES-571</strain>
    </source>
</reference>
<evidence type="ECO:0000256" key="3">
    <source>
        <dbReference type="ARBA" id="ARBA00008661"/>
    </source>
</evidence>
<protein>
    <recommendedName>
        <fullName evidence="11">Hexosyltransferase</fullName>
        <ecNumber evidence="11">2.4.1.-</ecNumber>
    </recommendedName>
</protein>
<evidence type="ECO:0000313" key="12">
    <source>
        <dbReference type="EMBL" id="PNH03893.1"/>
    </source>
</evidence>
<dbReference type="EMBL" id="PGGS01000448">
    <property type="protein sequence ID" value="PNH03893.1"/>
    <property type="molecule type" value="Genomic_DNA"/>
</dbReference>
<keyword evidence="5" id="KW-0808">Transferase</keyword>